<keyword evidence="7 11" id="KW-0472">Membrane</keyword>
<dbReference type="InterPro" id="IPR059116">
    <property type="entry name" value="P2X_receptor"/>
</dbReference>
<evidence type="ECO:0000256" key="5">
    <source>
        <dbReference type="ARBA" id="ARBA00022989"/>
    </source>
</evidence>
<evidence type="ECO:0000256" key="3">
    <source>
        <dbReference type="ARBA" id="ARBA00022448"/>
    </source>
</evidence>
<dbReference type="Gene3D" id="1.10.287.940">
    <property type="entry name" value="atp-gated p2x4 ion channel"/>
    <property type="match status" value="1"/>
</dbReference>
<keyword evidence="8" id="KW-1071">Ligand-gated ion channel</keyword>
<dbReference type="GO" id="GO:0016020">
    <property type="term" value="C:membrane"/>
    <property type="evidence" value="ECO:0007669"/>
    <property type="project" value="TreeGrafter"/>
</dbReference>
<feature type="region of interest" description="Disordered" evidence="10">
    <location>
        <begin position="393"/>
        <end position="419"/>
    </location>
</feature>
<evidence type="ECO:0000256" key="11">
    <source>
        <dbReference type="SAM" id="Phobius"/>
    </source>
</evidence>
<evidence type="ECO:0000256" key="9">
    <source>
        <dbReference type="ARBA" id="ARBA00023303"/>
    </source>
</evidence>
<dbReference type="GO" id="GO:0004931">
    <property type="term" value="F:extracellularly ATP-gated monoatomic cation channel activity"/>
    <property type="evidence" value="ECO:0007669"/>
    <property type="project" value="TreeGrafter"/>
</dbReference>
<evidence type="ECO:0000313" key="13">
    <source>
        <dbReference type="WBParaSite" id="TREG1_71010.1"/>
    </source>
</evidence>
<dbReference type="GO" id="GO:0070588">
    <property type="term" value="P:calcium ion transmembrane transport"/>
    <property type="evidence" value="ECO:0007669"/>
    <property type="project" value="TreeGrafter"/>
</dbReference>
<keyword evidence="6" id="KW-0406">Ion transport</keyword>
<accession>A0AA85KDU5</accession>
<dbReference type="GO" id="GO:0012505">
    <property type="term" value="C:endomembrane system"/>
    <property type="evidence" value="ECO:0007669"/>
    <property type="project" value="UniProtKB-SubCell"/>
</dbReference>
<keyword evidence="3" id="KW-0813">Transport</keyword>
<feature type="compositionally biased region" description="Low complexity" evidence="10">
    <location>
        <begin position="403"/>
        <end position="419"/>
    </location>
</feature>
<evidence type="ECO:0000256" key="1">
    <source>
        <dbReference type="ARBA" id="ARBA00004308"/>
    </source>
</evidence>
<reference evidence="13" key="2">
    <citation type="submission" date="2023-11" db="UniProtKB">
        <authorList>
            <consortium name="WormBaseParasite"/>
        </authorList>
    </citation>
    <scope>IDENTIFICATION</scope>
</reference>
<dbReference type="PANTHER" id="PTHR10125:SF8">
    <property type="entry name" value="P2X PURINOCEPTOR 3"/>
    <property type="match status" value="1"/>
</dbReference>
<evidence type="ECO:0008006" key="14">
    <source>
        <dbReference type="Google" id="ProtNLM"/>
    </source>
</evidence>
<feature type="transmembrane region" description="Helical" evidence="11">
    <location>
        <begin position="503"/>
        <end position="524"/>
    </location>
</feature>
<evidence type="ECO:0000256" key="8">
    <source>
        <dbReference type="ARBA" id="ARBA00023286"/>
    </source>
</evidence>
<evidence type="ECO:0000256" key="6">
    <source>
        <dbReference type="ARBA" id="ARBA00023065"/>
    </source>
</evidence>
<evidence type="ECO:0000256" key="7">
    <source>
        <dbReference type="ARBA" id="ARBA00023136"/>
    </source>
</evidence>
<proteinExistence type="inferred from homology"/>
<dbReference type="PANTHER" id="PTHR10125">
    <property type="entry name" value="P2X PURINOCEPTOR"/>
    <property type="match status" value="1"/>
</dbReference>
<organism evidence="12 13">
    <name type="scientific">Trichobilharzia regenti</name>
    <name type="common">Nasal bird schistosome</name>
    <dbReference type="NCBI Taxonomy" id="157069"/>
    <lineage>
        <taxon>Eukaryota</taxon>
        <taxon>Metazoa</taxon>
        <taxon>Spiralia</taxon>
        <taxon>Lophotrochozoa</taxon>
        <taxon>Platyhelminthes</taxon>
        <taxon>Trematoda</taxon>
        <taxon>Digenea</taxon>
        <taxon>Strigeidida</taxon>
        <taxon>Schistosomatoidea</taxon>
        <taxon>Schistosomatidae</taxon>
        <taxon>Trichobilharzia</taxon>
    </lineage>
</organism>
<dbReference type="InterPro" id="IPR027309">
    <property type="entry name" value="P2X_extracellular_dom_sf"/>
</dbReference>
<sequence length="586" mass="67319">MCHFCSNNNDNKTGINCIYEGRYTYYLIQITRITTSLVKKMFVFEMPRVVLIQKPSLAIIHRLIQFFIFTYFVIYVMWLKKGYQSFDRPISGVAVKVNGVAWKHIFKHQNPDANGIIVLDSGDYLLQPTQNSGFYLITTIRHFVVQSMSTCSEGDRLPDAQCQEDEHCPAGYQAGFQAFGYDGIVPDENSIAIDESGHGIFTGKCLKDHGKCEIFGWCPTGDDYEYELRKERNAKKRLIRPPNIIEGYYNFFTDLHFLEVKNRYNDLTPHSVDPLFEVVNFTMLIKNSIEFPAFNTKRQNVLSWMTDSYLQECLYNPEHEVDRYCPIFRLGDVFKFVGTNTNRLLKYGGVVAITISWECDLDWSPEYCLPKYEFLELESVHKVRKLRVDNSTYSHQGGHMKWSPSQSEDTSTSTTTTTDSSDATIDYTYAAHTPKDEDDIIGDEEIVTVHEGSAVRVTSYFGYDSENVKKRRRILVHVNGIQFIIRVTGIAGKFNLLSFTMRLGSGLGLLGLSKIVTDMILFHFTRDRKRYKQITCDNKTLKRLLAIAAQTSLPESRRTQVMHAIYDSQATRQNDIQGGKVIQLNR</sequence>
<keyword evidence="5 11" id="KW-1133">Transmembrane helix</keyword>
<comment type="subcellular location">
    <subcellularLocation>
        <location evidence="1">Endomembrane system</location>
    </subcellularLocation>
</comment>
<keyword evidence="9" id="KW-0407">Ion channel</keyword>
<comment type="similarity">
    <text evidence="2">Belongs to the P2X receptor family.</text>
</comment>
<name>A0AA85KDU5_TRIRE</name>
<evidence type="ECO:0000256" key="4">
    <source>
        <dbReference type="ARBA" id="ARBA00022692"/>
    </source>
</evidence>
<protein>
    <recommendedName>
        <fullName evidence="14">ATP receptor</fullName>
    </recommendedName>
</protein>
<dbReference type="AlphaFoldDB" id="A0AA85KDU5"/>
<dbReference type="Proteomes" id="UP000050795">
    <property type="component" value="Unassembled WGS sequence"/>
</dbReference>
<evidence type="ECO:0000256" key="2">
    <source>
        <dbReference type="ARBA" id="ARBA00009848"/>
    </source>
</evidence>
<keyword evidence="4 11" id="KW-0812">Transmembrane</keyword>
<evidence type="ECO:0000256" key="10">
    <source>
        <dbReference type="SAM" id="MobiDB-lite"/>
    </source>
</evidence>
<dbReference type="Pfam" id="PF00864">
    <property type="entry name" value="P2X_receptor"/>
    <property type="match status" value="3"/>
</dbReference>
<dbReference type="Gene3D" id="2.60.490.10">
    <property type="entry name" value="atp-gated p2x4 ion channel domain"/>
    <property type="match status" value="1"/>
</dbReference>
<dbReference type="GO" id="GO:0098794">
    <property type="term" value="C:postsynapse"/>
    <property type="evidence" value="ECO:0007669"/>
    <property type="project" value="GOC"/>
</dbReference>
<reference evidence="12" key="1">
    <citation type="submission" date="2022-06" db="EMBL/GenBank/DDBJ databases">
        <authorList>
            <person name="Berger JAMES D."/>
            <person name="Berger JAMES D."/>
        </authorList>
    </citation>
    <scope>NUCLEOTIDE SEQUENCE [LARGE SCALE GENOMIC DNA]</scope>
</reference>
<dbReference type="WBParaSite" id="TREG1_71010.1">
    <property type="protein sequence ID" value="TREG1_71010.1"/>
    <property type="gene ID" value="TREG1_71010"/>
</dbReference>
<keyword evidence="12" id="KW-1185">Reference proteome</keyword>
<feature type="transmembrane region" description="Helical" evidence="11">
    <location>
        <begin position="59"/>
        <end position="78"/>
    </location>
</feature>
<evidence type="ECO:0000313" key="12">
    <source>
        <dbReference type="Proteomes" id="UP000050795"/>
    </source>
</evidence>